<evidence type="ECO:0000313" key="8">
    <source>
        <dbReference type="EMBL" id="GAA2592979.1"/>
    </source>
</evidence>
<proteinExistence type="inferred from homology"/>
<keyword evidence="4" id="KW-0274">FAD</keyword>
<dbReference type="RefSeq" id="WP_344540990.1">
    <property type="nucleotide sequence ID" value="NZ_BAAATD010000003.1"/>
</dbReference>
<dbReference type="InterPro" id="IPR012258">
    <property type="entry name" value="Acyl-CoA_oxidase"/>
</dbReference>
<dbReference type="EMBL" id="BAAATD010000003">
    <property type="protein sequence ID" value="GAA2592979.1"/>
    <property type="molecule type" value="Genomic_DNA"/>
</dbReference>
<dbReference type="InterPro" id="IPR055060">
    <property type="entry name" value="ACOX_C_alpha1"/>
</dbReference>
<dbReference type="PANTHER" id="PTHR10909:SF382">
    <property type="entry name" value="ACYL-COENZYME A OXIDASE"/>
    <property type="match status" value="1"/>
</dbReference>
<sequence>MATAPDPDLLRLVRGTGLTDKTRGLLEEAVPGEFFGYPDGLTAQDRHALTYDRLRRAGLAAPPAAELLDDPPALCALLERAAIADPGLFHVMLLHYTLALGPILLFGSGQEGPGAARASLESMESFGALLMTEVGRSNSHLAPRTLARYDPATGEFVLTTPDDQAVKFPTNTAHPAIPKIAAVYATLEHGGRERGVFVFAVPLRGPGGAVPDGVAIVPAPDTTGLMVDYAAVRLTGLRVPYEAWLRDGATIGDAGRFHDPVGGPAARLTRSMGIGPPVWRAIVSMSAAITRAAAGVLHAHAADRVTLGRLAPLRPLTDYRNVHETVLESLASAYALTVVAAHVKRRRGGAARAAGPATAWAPWSAVDRDLALLKAATTMQAQETVSRCRVSSGAPGFAATDRLNGYRGLAHAYMNAGGDNELILFDTARAMADLDRYEPPVLAGAAPGGDLASPAVWLHLARDCELRLQRRLAGRIEAARAAGRDGFEAWNDNLSLAVRTATACADRTVLEILAAACDPEPGTEPVPAAGTRVLRRLLGLHALGWLERRAGVLLDEGVAAPGLLERVWERRRSVCDALAPDEASLAASLELPPEVAAPTAFVPGG</sequence>
<evidence type="ECO:0000259" key="6">
    <source>
        <dbReference type="Pfam" id="PF01756"/>
    </source>
</evidence>
<gene>
    <name evidence="8" type="ORF">GCM10010411_27620</name>
</gene>
<evidence type="ECO:0000256" key="3">
    <source>
        <dbReference type="ARBA" id="ARBA00022630"/>
    </source>
</evidence>
<dbReference type="InterPro" id="IPR002655">
    <property type="entry name" value="Acyl-CoA_oxidase_C"/>
</dbReference>
<dbReference type="SUPFAM" id="SSF47203">
    <property type="entry name" value="Acyl-CoA dehydrogenase C-terminal domain-like"/>
    <property type="match status" value="2"/>
</dbReference>
<comment type="cofactor">
    <cofactor evidence="1">
        <name>FAD</name>
        <dbReference type="ChEBI" id="CHEBI:57692"/>
    </cofactor>
</comment>
<dbReference type="SUPFAM" id="SSF56645">
    <property type="entry name" value="Acyl-CoA dehydrogenase NM domain-like"/>
    <property type="match status" value="1"/>
</dbReference>
<keyword evidence="9" id="KW-1185">Reference proteome</keyword>
<protein>
    <recommendedName>
        <fullName evidence="10">Acyl-CoA oxidase</fullName>
    </recommendedName>
</protein>
<keyword evidence="5" id="KW-0560">Oxidoreductase</keyword>
<dbReference type="Pfam" id="PF01756">
    <property type="entry name" value="ACOX"/>
    <property type="match status" value="1"/>
</dbReference>
<dbReference type="Gene3D" id="2.40.110.10">
    <property type="entry name" value="Butyryl-CoA Dehydrogenase, subunit A, domain 2"/>
    <property type="match status" value="1"/>
</dbReference>
<dbReference type="Proteomes" id="UP001501509">
    <property type="component" value="Unassembled WGS sequence"/>
</dbReference>
<dbReference type="InterPro" id="IPR036250">
    <property type="entry name" value="AcylCo_DH-like_C"/>
</dbReference>
<evidence type="ECO:0000313" key="9">
    <source>
        <dbReference type="Proteomes" id="UP001501509"/>
    </source>
</evidence>
<reference evidence="8 9" key="1">
    <citation type="journal article" date="2019" name="Int. J. Syst. Evol. Microbiol.">
        <title>The Global Catalogue of Microorganisms (GCM) 10K type strain sequencing project: providing services to taxonomists for standard genome sequencing and annotation.</title>
        <authorList>
            <consortium name="The Broad Institute Genomics Platform"/>
            <consortium name="The Broad Institute Genome Sequencing Center for Infectious Disease"/>
            <person name="Wu L."/>
            <person name="Ma J."/>
        </authorList>
    </citation>
    <scope>NUCLEOTIDE SEQUENCE [LARGE SCALE GENOMIC DNA]</scope>
    <source>
        <strain evidence="8 9">JCM 6833</strain>
    </source>
</reference>
<dbReference type="Gene3D" id="1.20.140.10">
    <property type="entry name" value="Butyryl-CoA Dehydrogenase, subunit A, domain 3"/>
    <property type="match status" value="2"/>
</dbReference>
<evidence type="ECO:0000256" key="4">
    <source>
        <dbReference type="ARBA" id="ARBA00022827"/>
    </source>
</evidence>
<evidence type="ECO:0000256" key="2">
    <source>
        <dbReference type="ARBA" id="ARBA00006288"/>
    </source>
</evidence>
<accession>A0ABN3PLY3</accession>
<feature type="domain" description="Acyl-CoA oxidase C-alpha1" evidence="7">
    <location>
        <begin position="316"/>
        <end position="431"/>
    </location>
</feature>
<evidence type="ECO:0000259" key="7">
    <source>
        <dbReference type="Pfam" id="PF22924"/>
    </source>
</evidence>
<dbReference type="PANTHER" id="PTHR10909">
    <property type="entry name" value="ELECTRON TRANSPORT OXIDOREDUCTASE"/>
    <property type="match status" value="1"/>
</dbReference>
<keyword evidence="3" id="KW-0285">Flavoprotein</keyword>
<comment type="similarity">
    <text evidence="2">Belongs to the acyl-CoA oxidase family.</text>
</comment>
<evidence type="ECO:0000256" key="5">
    <source>
        <dbReference type="ARBA" id="ARBA00023002"/>
    </source>
</evidence>
<dbReference type="InterPro" id="IPR046373">
    <property type="entry name" value="Acyl-CoA_Oxase/DH_mid-dom_sf"/>
</dbReference>
<organism evidence="8 9">
    <name type="scientific">Actinomadura fulvescens</name>
    <dbReference type="NCBI Taxonomy" id="46160"/>
    <lineage>
        <taxon>Bacteria</taxon>
        <taxon>Bacillati</taxon>
        <taxon>Actinomycetota</taxon>
        <taxon>Actinomycetes</taxon>
        <taxon>Streptosporangiales</taxon>
        <taxon>Thermomonosporaceae</taxon>
        <taxon>Actinomadura</taxon>
    </lineage>
</organism>
<evidence type="ECO:0000256" key="1">
    <source>
        <dbReference type="ARBA" id="ARBA00001974"/>
    </source>
</evidence>
<comment type="caution">
    <text evidence="8">The sequence shown here is derived from an EMBL/GenBank/DDBJ whole genome shotgun (WGS) entry which is preliminary data.</text>
</comment>
<evidence type="ECO:0008006" key="10">
    <source>
        <dbReference type="Google" id="ProtNLM"/>
    </source>
</evidence>
<dbReference type="Pfam" id="PF22924">
    <property type="entry name" value="ACOX_C_alpha1"/>
    <property type="match status" value="1"/>
</dbReference>
<feature type="domain" description="Acyl-CoA oxidase C-terminal" evidence="6">
    <location>
        <begin position="466"/>
        <end position="591"/>
    </location>
</feature>
<name>A0ABN3PLY3_9ACTN</name>
<dbReference type="InterPro" id="IPR009100">
    <property type="entry name" value="AcylCoA_DH/oxidase_NM_dom_sf"/>
</dbReference>